<dbReference type="Pfam" id="PF13196">
    <property type="entry name" value="DUF4012"/>
    <property type="match status" value="1"/>
</dbReference>
<proteinExistence type="predicted"/>
<dbReference type="InterPro" id="IPR025101">
    <property type="entry name" value="DUF4012"/>
</dbReference>
<name>A0A0G0G9D5_9BACT</name>
<protein>
    <recommendedName>
        <fullName evidence="4">DUF4012 domain-containing protein</fullName>
    </recommendedName>
</protein>
<keyword evidence="1" id="KW-0812">Transmembrane</keyword>
<sequence length="481" mass="54697">MNKIIKIILGIVTFFVLALAGLGVGAYFWLKNLTPEKIINFNLVKNSVSQENQVVLNLLPKVLGYTKPMNYLILFANNTELRPGGGFIGAYGVIKLDQGKMEILKVDGTENLDRYTPEEFKLAPPVPLKDNLKVDRWYFRDSNWSPDFAESAKKSLELYIGENGVAAKDIDAVIAFTPTVLEKILETIGPVTVQGIEFNAKNVTEKLEYEVEYGYDDKGIAVHERKQIIQPLFLAILNKLKNNLFFNLETYFSLGKNLLVEKQVMAYALDPELEKIITDWQGDGRVKETIGDYLLWVDANLAALKTDYAIKRNLTYTIKKQTDGRFLATAQMEYKHIGKFDWRTTRYRTYTRIFVPLGVELLKIDGSMNRDKSKTPGAIDQGQELNKQWFGTFISIEPGTTKTLSFSYYLPENIVQNNYSLLVQKQLGTIDSGLTLSLDFGKNIVSARPAEIESKWLDSKYEYNTELKLDKTFNIQLSDSK</sequence>
<gene>
    <name evidence="2" type="ORF">US42_C0006G0015</name>
</gene>
<comment type="caution">
    <text evidence="2">The sequence shown here is derived from an EMBL/GenBank/DDBJ whole genome shotgun (WGS) entry which is preliminary data.</text>
</comment>
<evidence type="ECO:0008006" key="4">
    <source>
        <dbReference type="Google" id="ProtNLM"/>
    </source>
</evidence>
<evidence type="ECO:0000313" key="3">
    <source>
        <dbReference type="Proteomes" id="UP000034849"/>
    </source>
</evidence>
<accession>A0A0G0G9D5</accession>
<evidence type="ECO:0000256" key="1">
    <source>
        <dbReference type="SAM" id="Phobius"/>
    </source>
</evidence>
<keyword evidence="1" id="KW-0472">Membrane</keyword>
<dbReference type="AlphaFoldDB" id="A0A0G0G9D5"/>
<dbReference type="EMBL" id="LBSX01000006">
    <property type="protein sequence ID" value="KKQ27708.1"/>
    <property type="molecule type" value="Genomic_DNA"/>
</dbReference>
<dbReference type="STRING" id="1619046.US42_C0006G0015"/>
<keyword evidence="1" id="KW-1133">Transmembrane helix</keyword>
<evidence type="ECO:0000313" key="2">
    <source>
        <dbReference type="EMBL" id="KKQ27708.1"/>
    </source>
</evidence>
<feature type="transmembrane region" description="Helical" evidence="1">
    <location>
        <begin position="7"/>
        <end position="30"/>
    </location>
</feature>
<organism evidence="2 3">
    <name type="scientific">Candidatus Magasanikbacteria bacterium GW2011_GWC2_37_14</name>
    <dbReference type="NCBI Taxonomy" id="1619046"/>
    <lineage>
        <taxon>Bacteria</taxon>
        <taxon>Candidatus Magasanikiibacteriota</taxon>
    </lineage>
</organism>
<dbReference type="Proteomes" id="UP000034849">
    <property type="component" value="Unassembled WGS sequence"/>
</dbReference>
<reference evidence="2 3" key="1">
    <citation type="journal article" date="2015" name="Nature">
        <title>rRNA introns, odd ribosomes, and small enigmatic genomes across a large radiation of phyla.</title>
        <authorList>
            <person name="Brown C.T."/>
            <person name="Hug L.A."/>
            <person name="Thomas B.C."/>
            <person name="Sharon I."/>
            <person name="Castelle C.J."/>
            <person name="Singh A."/>
            <person name="Wilkins M.J."/>
            <person name="Williams K.H."/>
            <person name="Banfield J.F."/>
        </authorList>
    </citation>
    <scope>NUCLEOTIDE SEQUENCE [LARGE SCALE GENOMIC DNA]</scope>
</reference>